<name>A0A4V2GB30_9MICO</name>
<dbReference type="RefSeq" id="WP_130506762.1">
    <property type="nucleotide sequence ID" value="NZ_SHLC01000001.1"/>
</dbReference>
<evidence type="ECO:0000313" key="2">
    <source>
        <dbReference type="EMBL" id="RZU66586.1"/>
    </source>
</evidence>
<protein>
    <recommendedName>
        <fullName evidence="4">Membrane biogenesis protein</fullName>
    </recommendedName>
</protein>
<comment type="caution">
    <text evidence="2">The sequence shown here is derived from an EMBL/GenBank/DDBJ whole genome shotgun (WGS) entry which is preliminary data.</text>
</comment>
<dbReference type="AlphaFoldDB" id="A0A4V2GB30"/>
<sequence length="254" mass="27363">MTTNRLLTTFDSAHPVFAMLHLKGDGTAQKLEIAKREIETLWAGGVDAVIVENYYGSVDEVVLVCDYLRASAPEVVFGINVLNDDWRAFELANEYGARFIQLDSVAGHLAPAEDADFAARLAEERAASNTFVFGGVRFKYQPYLSGRSLEEDLLLGVERADAIVVTGEGTGKETPLEKTSEFRRIVGADFPLVVGAGVTVDNCRAQLENANAVIVGSYLKDTYQDTGDVDGAHVREFVAAIRALSAPVGSGVSV</sequence>
<proteinExistence type="inferred from homology"/>
<accession>A0A4V2GB30</accession>
<dbReference type="EMBL" id="SHLC01000001">
    <property type="protein sequence ID" value="RZU66586.1"/>
    <property type="molecule type" value="Genomic_DNA"/>
</dbReference>
<dbReference type="PANTHER" id="PTHR21381">
    <property type="entry name" value="ZGC:162297"/>
    <property type="match status" value="1"/>
</dbReference>
<dbReference type="Pfam" id="PF03437">
    <property type="entry name" value="BtpA"/>
    <property type="match status" value="1"/>
</dbReference>
<comment type="similarity">
    <text evidence="1">Belongs to the BtpA family.</text>
</comment>
<dbReference type="InterPro" id="IPR011060">
    <property type="entry name" value="RibuloseP-bd_barrel"/>
</dbReference>
<dbReference type="PANTHER" id="PTHR21381:SF3">
    <property type="entry name" value="SGC REGION PROTEIN SGCQ-RELATED"/>
    <property type="match status" value="1"/>
</dbReference>
<gene>
    <name evidence="2" type="ORF">EV379_2948</name>
</gene>
<dbReference type="SUPFAM" id="SSF51366">
    <property type="entry name" value="Ribulose-phoshate binding barrel"/>
    <property type="match status" value="1"/>
</dbReference>
<evidence type="ECO:0000256" key="1">
    <source>
        <dbReference type="ARBA" id="ARBA00006007"/>
    </source>
</evidence>
<keyword evidence="3" id="KW-1185">Reference proteome</keyword>
<evidence type="ECO:0008006" key="4">
    <source>
        <dbReference type="Google" id="ProtNLM"/>
    </source>
</evidence>
<dbReference type="InterPro" id="IPR005137">
    <property type="entry name" value="BtpA"/>
</dbReference>
<dbReference type="Proteomes" id="UP000291483">
    <property type="component" value="Unassembled WGS sequence"/>
</dbReference>
<reference evidence="2 3" key="1">
    <citation type="submission" date="2019-02" db="EMBL/GenBank/DDBJ databases">
        <title>Sequencing the genomes of 1000 actinobacteria strains.</title>
        <authorList>
            <person name="Klenk H.-P."/>
        </authorList>
    </citation>
    <scope>NUCLEOTIDE SEQUENCE [LARGE SCALE GENOMIC DNA]</scope>
    <source>
        <strain evidence="2 3">DSM 18319</strain>
    </source>
</reference>
<organism evidence="2 3">
    <name type="scientific">Microterricola gilva</name>
    <dbReference type="NCBI Taxonomy" id="393267"/>
    <lineage>
        <taxon>Bacteria</taxon>
        <taxon>Bacillati</taxon>
        <taxon>Actinomycetota</taxon>
        <taxon>Actinomycetes</taxon>
        <taxon>Micrococcales</taxon>
        <taxon>Microbacteriaceae</taxon>
        <taxon>Microterricola</taxon>
    </lineage>
</organism>
<dbReference type="OrthoDB" id="9791357at2"/>
<evidence type="ECO:0000313" key="3">
    <source>
        <dbReference type="Proteomes" id="UP000291483"/>
    </source>
</evidence>